<dbReference type="OrthoDB" id="8119704at2759"/>
<evidence type="ECO:0000313" key="6">
    <source>
        <dbReference type="Proteomes" id="UP001150538"/>
    </source>
</evidence>
<comment type="similarity">
    <text evidence="1">Belongs to the AB hydrolase superfamily.</text>
</comment>
<keyword evidence="6" id="KW-1185">Reference proteome</keyword>
<dbReference type="AlphaFoldDB" id="A0A9W7ZQ99"/>
<protein>
    <recommendedName>
        <fullName evidence="4">AB hydrolase-1 domain-containing protein</fullName>
    </recommendedName>
</protein>
<proteinExistence type="inferred from homology"/>
<evidence type="ECO:0000259" key="4">
    <source>
        <dbReference type="Pfam" id="PF00561"/>
    </source>
</evidence>
<dbReference type="EMBL" id="JANBPU010000203">
    <property type="protein sequence ID" value="KAJ1914344.1"/>
    <property type="molecule type" value="Genomic_DNA"/>
</dbReference>
<evidence type="ECO:0000256" key="1">
    <source>
        <dbReference type="ARBA" id="ARBA00008645"/>
    </source>
</evidence>
<dbReference type="SUPFAM" id="SSF53474">
    <property type="entry name" value="alpha/beta-Hydrolases"/>
    <property type="match status" value="1"/>
</dbReference>
<dbReference type="PANTHER" id="PTHR46118">
    <property type="entry name" value="PROTEIN ABHD11"/>
    <property type="match status" value="1"/>
</dbReference>
<dbReference type="PANTHER" id="PTHR46118:SF4">
    <property type="entry name" value="PROTEIN ABHD11"/>
    <property type="match status" value="1"/>
</dbReference>
<feature type="signal peptide" evidence="3">
    <location>
        <begin position="1"/>
        <end position="21"/>
    </location>
</feature>
<dbReference type="InterPro" id="IPR000073">
    <property type="entry name" value="AB_hydrolase_1"/>
</dbReference>
<feature type="chain" id="PRO_5040852559" description="AB hydrolase-1 domain-containing protein" evidence="3">
    <location>
        <begin position="22"/>
        <end position="366"/>
    </location>
</feature>
<gene>
    <name evidence="5" type="ORF">H4219_004835</name>
</gene>
<evidence type="ECO:0000256" key="3">
    <source>
        <dbReference type="SAM" id="SignalP"/>
    </source>
</evidence>
<keyword evidence="2" id="KW-0378">Hydrolase</keyword>
<comment type="caution">
    <text evidence="5">The sequence shown here is derived from an EMBL/GenBank/DDBJ whole genome shotgun (WGS) entry which is preliminary data.</text>
</comment>
<dbReference type="GO" id="GO:0052689">
    <property type="term" value="F:carboxylic ester hydrolase activity"/>
    <property type="evidence" value="ECO:0007669"/>
    <property type="project" value="TreeGrafter"/>
</dbReference>
<reference evidence="5" key="1">
    <citation type="submission" date="2022-07" db="EMBL/GenBank/DDBJ databases">
        <title>Phylogenomic reconstructions and comparative analyses of Kickxellomycotina fungi.</title>
        <authorList>
            <person name="Reynolds N.K."/>
            <person name="Stajich J.E."/>
            <person name="Barry K."/>
            <person name="Grigoriev I.V."/>
            <person name="Crous P."/>
            <person name="Smith M.E."/>
        </authorList>
    </citation>
    <scope>NUCLEOTIDE SEQUENCE</scope>
    <source>
        <strain evidence="5">NBRC 100468</strain>
    </source>
</reference>
<dbReference type="FunFam" id="3.40.50.1820:FF:000039">
    <property type="entry name" value="Esterase ybfF"/>
    <property type="match status" value="1"/>
</dbReference>
<dbReference type="InterPro" id="IPR000639">
    <property type="entry name" value="Epox_hydrolase-like"/>
</dbReference>
<evidence type="ECO:0000256" key="2">
    <source>
        <dbReference type="ARBA" id="ARBA00022801"/>
    </source>
</evidence>
<keyword evidence="3" id="KW-0732">Signal</keyword>
<dbReference type="PRINTS" id="PR00412">
    <property type="entry name" value="EPOXHYDRLASE"/>
</dbReference>
<evidence type="ECO:0000313" key="5">
    <source>
        <dbReference type="EMBL" id="KAJ1914344.1"/>
    </source>
</evidence>
<dbReference type="Gene3D" id="3.40.50.1820">
    <property type="entry name" value="alpha/beta hydrolase"/>
    <property type="match status" value="1"/>
</dbReference>
<sequence length="366" mass="40689">MAAMLINRPTGLLCFLSATAGITPSLSKVGRRDIFAMANLLRSRNLHSNNSNHDYTIGRLQKPQCGRHYSTTTTPTTTNKDSAVSLTYTHIKPTKPPAAAKLLAPMIVMHGLFGSKQNWGAMSKAISNSLGIEVYAVDLRNHGDSPHQHPHTYEAMSLDIEKFMNDHNIAGKAIILGHSMGGKVAMNFALTYPSKVHSLIVDDMSPVHYPLSGDFRAYTRALKEIEKAGVKSQKEADQMLQKYEKDLGIRQFLLTNMKKQSQQSGGYVCRVPLDIIDESIENMGKWPTVPPPSTNTSSSMGEDTRQYVGPTLFISGAKSSYIQPKYYPDIEKYFPNSDIETLDTGHWVHAEKPNEFLELVKNFLTQ</sequence>
<dbReference type="InterPro" id="IPR029058">
    <property type="entry name" value="AB_hydrolase_fold"/>
</dbReference>
<organism evidence="5 6">
    <name type="scientific">Mycoemilia scoparia</name>
    <dbReference type="NCBI Taxonomy" id="417184"/>
    <lineage>
        <taxon>Eukaryota</taxon>
        <taxon>Fungi</taxon>
        <taxon>Fungi incertae sedis</taxon>
        <taxon>Zoopagomycota</taxon>
        <taxon>Kickxellomycotina</taxon>
        <taxon>Kickxellomycetes</taxon>
        <taxon>Kickxellales</taxon>
        <taxon>Kickxellaceae</taxon>
        <taxon>Mycoemilia</taxon>
    </lineage>
</organism>
<dbReference type="PRINTS" id="PR00111">
    <property type="entry name" value="ABHYDROLASE"/>
</dbReference>
<feature type="domain" description="AB hydrolase-1" evidence="4">
    <location>
        <begin position="105"/>
        <end position="353"/>
    </location>
</feature>
<dbReference type="GO" id="GO:0005739">
    <property type="term" value="C:mitochondrion"/>
    <property type="evidence" value="ECO:0007669"/>
    <property type="project" value="TreeGrafter"/>
</dbReference>
<dbReference type="Pfam" id="PF00561">
    <property type="entry name" value="Abhydrolase_1"/>
    <property type="match status" value="1"/>
</dbReference>
<name>A0A9W7ZQ99_9FUNG</name>
<dbReference type="Proteomes" id="UP001150538">
    <property type="component" value="Unassembled WGS sequence"/>
</dbReference>
<accession>A0A9W7ZQ99</accession>